<dbReference type="PANTHER" id="PTHR34185">
    <property type="entry name" value="DIADENYLATE CYCLASE"/>
    <property type="match status" value="1"/>
</dbReference>
<dbReference type="AlphaFoldDB" id="A0A5C1QK31"/>
<dbReference type="OrthoDB" id="9807385at2"/>
<dbReference type="GO" id="GO:0004016">
    <property type="term" value="F:adenylate cyclase activity"/>
    <property type="evidence" value="ECO:0007669"/>
    <property type="project" value="UniProtKB-UniRule"/>
</dbReference>
<keyword evidence="6 10" id="KW-0547">Nucleotide-binding</keyword>
<dbReference type="KEGG" id="ock:EXM22_07475"/>
<evidence type="ECO:0000256" key="4">
    <source>
        <dbReference type="ARBA" id="ARBA00022692"/>
    </source>
</evidence>
<evidence type="ECO:0000313" key="12">
    <source>
        <dbReference type="EMBL" id="QEN07837.1"/>
    </source>
</evidence>
<dbReference type="InterPro" id="IPR036888">
    <property type="entry name" value="DNA_integrity_DisA_N_sf"/>
</dbReference>
<reference evidence="12 13" key="1">
    <citation type="submission" date="2019-02" db="EMBL/GenBank/DDBJ databases">
        <title>Complete Genome Sequence and Methylome Analysis of free living Spirochaetas.</title>
        <authorList>
            <person name="Fomenkov A."/>
            <person name="Dubinina G."/>
            <person name="Leshcheva N."/>
            <person name="Mikheeva N."/>
            <person name="Grabovich M."/>
            <person name="Vincze T."/>
            <person name="Roberts R.J."/>
        </authorList>
    </citation>
    <scope>NUCLEOTIDE SEQUENCE [LARGE SCALE GENOMIC DNA]</scope>
    <source>
        <strain evidence="12 13">K2</strain>
    </source>
</reference>
<proteinExistence type="inferred from homology"/>
<dbReference type="InterPro" id="IPR045585">
    <property type="entry name" value="CdaA_N"/>
</dbReference>
<sequence length="266" mass="29332">MEGLMDSWALREIIRPFIDIALLSFLIYKAYNIMEETQAIQLLKGASLLALVYVAAWFLKLSTLLWILNLLAPGIFIGIAIVFQPELRSIFTRIGQRDFFRLQTRTRSLQMDSILGAAEVLSGQKRGALIVFARNVGLKNIIDTGTKLNANLSSSLIITIFGHDTPLHDGALVIQNGEIVAAGCFLPLSRQADIRRSFGTRHRAALGLAEETDSVVLVVSEETGAISLAYDSHIFYALTLDEVRFRLRQLLNLRDEPGDDTGGSGA</sequence>
<feature type="transmembrane region" description="Helical" evidence="10">
    <location>
        <begin position="42"/>
        <end position="59"/>
    </location>
</feature>
<keyword evidence="8 10" id="KW-1133">Transmembrane helix</keyword>
<evidence type="ECO:0000256" key="2">
    <source>
        <dbReference type="ARBA" id="ARBA00022475"/>
    </source>
</evidence>
<evidence type="ECO:0000256" key="6">
    <source>
        <dbReference type="ARBA" id="ARBA00022741"/>
    </source>
</evidence>
<dbReference type="Gene3D" id="3.40.1700.10">
    <property type="entry name" value="DNA integrity scanning protein, DisA, N-terminal domain"/>
    <property type="match status" value="1"/>
</dbReference>
<evidence type="ECO:0000313" key="13">
    <source>
        <dbReference type="Proteomes" id="UP000324209"/>
    </source>
</evidence>
<dbReference type="Pfam" id="PF19293">
    <property type="entry name" value="CdaA_N"/>
    <property type="match status" value="1"/>
</dbReference>
<comment type="function">
    <text evidence="10">Catalyzes the condensation of 2 ATP molecules into cyclic di-AMP (c-di-AMP), a second messenger used to regulate differing processes in different bacteria.</text>
</comment>
<keyword evidence="13" id="KW-1185">Reference proteome</keyword>
<dbReference type="HAMAP" id="MF_01499">
    <property type="entry name" value="DacA"/>
    <property type="match status" value="1"/>
</dbReference>
<protein>
    <recommendedName>
        <fullName evidence="10">Diadenylate cyclase</fullName>
        <shortName evidence="10">DAC</shortName>
        <ecNumber evidence="10">2.7.7.85</ecNumber>
    </recommendedName>
    <alternativeName>
        <fullName evidence="10">Cyclic-di-AMP synthase</fullName>
        <shortName evidence="10">c-di-AMP synthase</shortName>
    </alternativeName>
</protein>
<dbReference type="RefSeq" id="WP_149485917.1">
    <property type="nucleotide sequence ID" value="NZ_CP036150.1"/>
</dbReference>
<dbReference type="PIRSF" id="PIRSF004793">
    <property type="entry name" value="UCP004793"/>
    <property type="match status" value="1"/>
</dbReference>
<evidence type="ECO:0000256" key="9">
    <source>
        <dbReference type="ARBA" id="ARBA00023136"/>
    </source>
</evidence>
<keyword evidence="7 10" id="KW-0067">ATP-binding</keyword>
<organism evidence="12 13">
    <name type="scientific">Oceanispirochaeta crateris</name>
    <dbReference type="NCBI Taxonomy" id="2518645"/>
    <lineage>
        <taxon>Bacteria</taxon>
        <taxon>Pseudomonadati</taxon>
        <taxon>Spirochaetota</taxon>
        <taxon>Spirochaetia</taxon>
        <taxon>Spirochaetales</taxon>
        <taxon>Spirochaetaceae</taxon>
        <taxon>Oceanispirochaeta</taxon>
    </lineage>
</organism>
<keyword evidence="9 10" id="KW-0472">Membrane</keyword>
<keyword evidence="5 10" id="KW-0548">Nucleotidyltransferase</keyword>
<evidence type="ECO:0000256" key="8">
    <source>
        <dbReference type="ARBA" id="ARBA00022989"/>
    </source>
</evidence>
<dbReference type="InterPro" id="IPR014046">
    <property type="entry name" value="C-di-AMP_synthase"/>
</dbReference>
<keyword evidence="2 10" id="KW-1003">Cell membrane</keyword>
<dbReference type="EMBL" id="CP036150">
    <property type="protein sequence ID" value="QEN07837.1"/>
    <property type="molecule type" value="Genomic_DNA"/>
</dbReference>
<dbReference type="GO" id="GO:0005524">
    <property type="term" value="F:ATP binding"/>
    <property type="evidence" value="ECO:0007669"/>
    <property type="project" value="UniProtKB-UniRule"/>
</dbReference>
<dbReference type="Proteomes" id="UP000324209">
    <property type="component" value="Chromosome"/>
</dbReference>
<evidence type="ECO:0000256" key="10">
    <source>
        <dbReference type="HAMAP-Rule" id="MF_01499"/>
    </source>
</evidence>
<dbReference type="PROSITE" id="PS51794">
    <property type="entry name" value="DAC"/>
    <property type="match status" value="1"/>
</dbReference>
<comment type="catalytic activity">
    <reaction evidence="1 10">
        <text>2 ATP = 3',3'-c-di-AMP + 2 diphosphate</text>
        <dbReference type="Rhea" id="RHEA:35655"/>
        <dbReference type="ChEBI" id="CHEBI:30616"/>
        <dbReference type="ChEBI" id="CHEBI:33019"/>
        <dbReference type="ChEBI" id="CHEBI:71500"/>
        <dbReference type="EC" id="2.7.7.85"/>
    </reaction>
</comment>
<dbReference type="InterPro" id="IPR050338">
    <property type="entry name" value="DisA"/>
</dbReference>
<dbReference type="InterPro" id="IPR034701">
    <property type="entry name" value="CdaA"/>
</dbReference>
<gene>
    <name evidence="10" type="primary">dacA</name>
    <name evidence="12" type="ORF">EXM22_07475</name>
</gene>
<evidence type="ECO:0000256" key="3">
    <source>
        <dbReference type="ARBA" id="ARBA00022679"/>
    </source>
</evidence>
<accession>A0A5C1QK31</accession>
<name>A0A5C1QK31_9SPIO</name>
<comment type="subunit">
    <text evidence="10">Probably a homodimer.</text>
</comment>
<comment type="similarity">
    <text evidence="10">Belongs to the adenylate cyclase family. DacA/CdaA subfamily.</text>
</comment>
<dbReference type="InterPro" id="IPR003390">
    <property type="entry name" value="DNA_integrity_scan_DisA_N"/>
</dbReference>
<feature type="transmembrane region" description="Helical" evidence="10">
    <location>
        <begin position="65"/>
        <end position="83"/>
    </location>
</feature>
<feature type="domain" description="DAC" evidence="11">
    <location>
        <begin position="84"/>
        <end position="242"/>
    </location>
</feature>
<dbReference type="EC" id="2.7.7.85" evidence="10"/>
<dbReference type="GO" id="GO:0106408">
    <property type="term" value="F:diadenylate cyclase activity"/>
    <property type="evidence" value="ECO:0007669"/>
    <property type="project" value="UniProtKB-EC"/>
</dbReference>
<dbReference type="NCBIfam" id="TIGR00159">
    <property type="entry name" value="diadenylate cyclase CdaA"/>
    <property type="match status" value="1"/>
</dbReference>
<dbReference type="SUPFAM" id="SSF143597">
    <property type="entry name" value="YojJ-like"/>
    <property type="match status" value="1"/>
</dbReference>
<dbReference type="Pfam" id="PF02457">
    <property type="entry name" value="DAC"/>
    <property type="match status" value="1"/>
</dbReference>
<keyword evidence="3 10" id="KW-0808">Transferase</keyword>
<dbReference type="GO" id="GO:0006171">
    <property type="term" value="P:cAMP biosynthetic process"/>
    <property type="evidence" value="ECO:0007669"/>
    <property type="project" value="InterPro"/>
</dbReference>
<keyword evidence="4 10" id="KW-0812">Transmembrane</keyword>
<comment type="caution">
    <text evidence="10">Lacks conserved residue(s) required for the propagation of feature annotation.</text>
</comment>
<evidence type="ECO:0000256" key="1">
    <source>
        <dbReference type="ARBA" id="ARBA00000877"/>
    </source>
</evidence>
<dbReference type="PANTHER" id="PTHR34185:SF1">
    <property type="entry name" value="DIADENYLATE CYCLASE"/>
    <property type="match status" value="1"/>
</dbReference>
<evidence type="ECO:0000259" key="11">
    <source>
        <dbReference type="PROSITE" id="PS51794"/>
    </source>
</evidence>
<evidence type="ECO:0000256" key="5">
    <source>
        <dbReference type="ARBA" id="ARBA00022695"/>
    </source>
</evidence>
<evidence type="ECO:0000256" key="7">
    <source>
        <dbReference type="ARBA" id="ARBA00022840"/>
    </source>
</evidence>